<gene>
    <name evidence="1" type="ORF">B2A_04517</name>
</gene>
<organism evidence="1">
    <name type="scientific">mine drainage metagenome</name>
    <dbReference type="NCBI Taxonomy" id="410659"/>
    <lineage>
        <taxon>unclassified sequences</taxon>
        <taxon>metagenomes</taxon>
        <taxon>ecological metagenomes</taxon>
    </lineage>
</organism>
<reference evidence="1" key="2">
    <citation type="journal article" date="2014" name="ISME J.">
        <title>Microbial stratification in low pH oxic and suboxic macroscopic growths along an acid mine drainage.</title>
        <authorList>
            <person name="Mendez-Garcia C."/>
            <person name="Mesa V."/>
            <person name="Sprenger R.R."/>
            <person name="Richter M."/>
            <person name="Diez M.S."/>
            <person name="Solano J."/>
            <person name="Bargiela R."/>
            <person name="Golyshina O.V."/>
            <person name="Manteca A."/>
            <person name="Ramos J.L."/>
            <person name="Gallego J.R."/>
            <person name="Llorente I."/>
            <person name="Martins Dos Santos V.A."/>
            <person name="Jensen O.N."/>
            <person name="Pelaez A.I."/>
            <person name="Sanchez J."/>
            <person name="Ferrer M."/>
        </authorList>
    </citation>
    <scope>NUCLEOTIDE SEQUENCE</scope>
</reference>
<protein>
    <submittedName>
        <fullName evidence="1">Uncharacterized protein</fullName>
    </submittedName>
</protein>
<dbReference type="AlphaFoldDB" id="T1BW59"/>
<sequence>ALVDAFHRQLATPTVDVARETAKVLLTAWIGKMARGKDLGDVIKAIPEDKALACWAASIINRMHPRGKSSERESHASKGVELRLVTDEDAEASVHLVGLILREIGWAIT</sequence>
<feature type="non-terminal residue" evidence="1">
    <location>
        <position position="1"/>
    </location>
</feature>
<reference evidence="1" key="1">
    <citation type="submission" date="2013-08" db="EMBL/GenBank/DDBJ databases">
        <authorList>
            <person name="Mendez C."/>
            <person name="Richter M."/>
            <person name="Ferrer M."/>
            <person name="Sanchez J."/>
        </authorList>
    </citation>
    <scope>NUCLEOTIDE SEQUENCE</scope>
</reference>
<comment type="caution">
    <text evidence="1">The sequence shown here is derived from an EMBL/GenBank/DDBJ whole genome shotgun (WGS) entry which is preliminary data.</text>
</comment>
<dbReference type="EMBL" id="AUZZ01003043">
    <property type="protein sequence ID" value="EQD58105.1"/>
    <property type="molecule type" value="Genomic_DNA"/>
</dbReference>
<name>T1BW59_9ZZZZ</name>
<evidence type="ECO:0000313" key="1">
    <source>
        <dbReference type="EMBL" id="EQD58105.1"/>
    </source>
</evidence>
<accession>T1BW59</accession>
<proteinExistence type="predicted"/>